<keyword evidence="5 11" id="KW-0812">Transmembrane</keyword>
<evidence type="ECO:0000256" key="2">
    <source>
        <dbReference type="ARBA" id="ARBA00010441"/>
    </source>
</evidence>
<dbReference type="AlphaFoldDB" id="A0A6J6PIP1"/>
<dbReference type="InterPro" id="IPR043130">
    <property type="entry name" value="CDP-OH_PTrfase_TM_dom"/>
</dbReference>
<evidence type="ECO:0000256" key="3">
    <source>
        <dbReference type="ARBA" id="ARBA00022516"/>
    </source>
</evidence>
<evidence type="ECO:0000256" key="8">
    <source>
        <dbReference type="ARBA" id="ARBA00023136"/>
    </source>
</evidence>
<evidence type="ECO:0000256" key="9">
    <source>
        <dbReference type="ARBA" id="ARBA00023209"/>
    </source>
</evidence>
<evidence type="ECO:0000256" key="11">
    <source>
        <dbReference type="SAM" id="Phobius"/>
    </source>
</evidence>
<comment type="similarity">
    <text evidence="2">Belongs to the CDP-alcohol phosphatidyltransferase class-I family.</text>
</comment>
<feature type="transmembrane region" description="Helical" evidence="11">
    <location>
        <begin position="161"/>
        <end position="180"/>
    </location>
</feature>
<evidence type="ECO:0000256" key="1">
    <source>
        <dbReference type="ARBA" id="ARBA00004141"/>
    </source>
</evidence>
<dbReference type="PANTHER" id="PTHR14269:SF62">
    <property type="entry name" value="CDP-DIACYLGLYCEROL--GLYCEROL-3-PHOSPHATE 3-PHOSPHATIDYLTRANSFERASE 1, CHLOROPLASTIC"/>
    <property type="match status" value="1"/>
</dbReference>
<feature type="transmembrane region" description="Helical" evidence="11">
    <location>
        <begin position="93"/>
        <end position="112"/>
    </location>
</feature>
<evidence type="ECO:0000256" key="6">
    <source>
        <dbReference type="ARBA" id="ARBA00022989"/>
    </source>
</evidence>
<evidence type="ECO:0000256" key="10">
    <source>
        <dbReference type="ARBA" id="ARBA00023264"/>
    </source>
</evidence>
<dbReference type="GO" id="GO:0016020">
    <property type="term" value="C:membrane"/>
    <property type="evidence" value="ECO:0007669"/>
    <property type="project" value="UniProtKB-SubCell"/>
</dbReference>
<accession>A0A6J6PIP1</accession>
<evidence type="ECO:0000256" key="7">
    <source>
        <dbReference type="ARBA" id="ARBA00023098"/>
    </source>
</evidence>
<keyword evidence="8 11" id="KW-0472">Membrane</keyword>
<dbReference type="InterPro" id="IPR000462">
    <property type="entry name" value="CDP-OH_P_trans"/>
</dbReference>
<dbReference type="GO" id="GO:0046474">
    <property type="term" value="P:glycerophospholipid biosynthetic process"/>
    <property type="evidence" value="ECO:0007669"/>
    <property type="project" value="TreeGrafter"/>
</dbReference>
<keyword evidence="6 11" id="KW-1133">Transmembrane helix</keyword>
<organism evidence="12">
    <name type="scientific">freshwater metagenome</name>
    <dbReference type="NCBI Taxonomy" id="449393"/>
    <lineage>
        <taxon>unclassified sequences</taxon>
        <taxon>metagenomes</taxon>
        <taxon>ecological metagenomes</taxon>
    </lineage>
</organism>
<dbReference type="PROSITE" id="PS00379">
    <property type="entry name" value="CDP_ALCOHOL_P_TRANSF"/>
    <property type="match status" value="1"/>
</dbReference>
<keyword evidence="4" id="KW-0808">Transferase</keyword>
<keyword evidence="3" id="KW-0444">Lipid biosynthesis</keyword>
<name>A0A6J6PIP1_9ZZZZ</name>
<evidence type="ECO:0000256" key="5">
    <source>
        <dbReference type="ARBA" id="ARBA00022692"/>
    </source>
</evidence>
<comment type="subcellular location">
    <subcellularLocation>
        <location evidence="1">Membrane</location>
        <topology evidence="1">Multi-pass membrane protein</topology>
    </subcellularLocation>
</comment>
<keyword evidence="7" id="KW-0443">Lipid metabolism</keyword>
<evidence type="ECO:0000313" key="12">
    <source>
        <dbReference type="EMBL" id="CAB4698539.1"/>
    </source>
</evidence>
<keyword evidence="9" id="KW-0594">Phospholipid biosynthesis</keyword>
<feature type="transmembrane region" description="Helical" evidence="11">
    <location>
        <begin position="133"/>
        <end position="155"/>
    </location>
</feature>
<sequence length="184" mass="19982">MFTRREVLTIPNAITAVRALGIPVFLWAYLSLNNLALAFSVLTIGALSDYFDGKVARALNQESKLGAALDPTIDRAYIAATAIALVIKEIVPLWFLMILIGRDIWVAIALLVKTRRGRGVFEVTFLGKAATFNLLYAFPFLLLSGGSGVGLIFWICGWAFAIWGGALYLATGFQYTIAALSSSK</sequence>
<gene>
    <name evidence="12" type="ORF">UFOPK2598_00462</name>
</gene>
<proteinExistence type="inferred from homology"/>
<dbReference type="InterPro" id="IPR050324">
    <property type="entry name" value="CDP-alcohol_PTase-I"/>
</dbReference>
<dbReference type="EMBL" id="CAEZXV010000031">
    <property type="protein sequence ID" value="CAB4698539.1"/>
    <property type="molecule type" value="Genomic_DNA"/>
</dbReference>
<dbReference type="PIRSF" id="PIRSF000847">
    <property type="entry name" value="Phos_ph_gly_syn"/>
    <property type="match status" value="1"/>
</dbReference>
<dbReference type="Gene3D" id="1.20.120.1760">
    <property type="match status" value="1"/>
</dbReference>
<dbReference type="InterPro" id="IPR048254">
    <property type="entry name" value="CDP_ALCOHOL_P_TRANSF_CS"/>
</dbReference>
<reference evidence="12" key="1">
    <citation type="submission" date="2020-05" db="EMBL/GenBank/DDBJ databases">
        <authorList>
            <person name="Chiriac C."/>
            <person name="Salcher M."/>
            <person name="Ghai R."/>
            <person name="Kavagutti S V."/>
        </authorList>
    </citation>
    <scope>NUCLEOTIDE SEQUENCE</scope>
</reference>
<dbReference type="GO" id="GO:0008444">
    <property type="term" value="F:CDP-diacylglycerol-glycerol-3-phosphate 3-phosphatidyltransferase activity"/>
    <property type="evidence" value="ECO:0007669"/>
    <property type="project" value="InterPro"/>
</dbReference>
<evidence type="ECO:0000256" key="4">
    <source>
        <dbReference type="ARBA" id="ARBA00022679"/>
    </source>
</evidence>
<keyword evidence="10" id="KW-1208">Phospholipid metabolism</keyword>
<protein>
    <submittedName>
        <fullName evidence="12">Unannotated protein</fullName>
    </submittedName>
</protein>
<dbReference type="Pfam" id="PF01066">
    <property type="entry name" value="CDP-OH_P_transf"/>
    <property type="match status" value="1"/>
</dbReference>
<dbReference type="PANTHER" id="PTHR14269">
    <property type="entry name" value="CDP-DIACYLGLYCEROL--GLYCEROL-3-PHOSPHATE 3-PHOSPHATIDYLTRANSFERASE-RELATED"/>
    <property type="match status" value="1"/>
</dbReference>
<dbReference type="InterPro" id="IPR004570">
    <property type="entry name" value="Phosphatidylglycerol_P_synth"/>
</dbReference>